<evidence type="ECO:0000256" key="3">
    <source>
        <dbReference type="ARBA" id="ARBA00023274"/>
    </source>
</evidence>
<dbReference type="PANTHER" id="PTHR21109:SF0">
    <property type="entry name" value="SMALL RIBOSOMAL SUBUNIT PROTEIN BS21M"/>
    <property type="match status" value="1"/>
</dbReference>
<keyword evidence="3 5" id="KW-0687">Ribonucleoprotein</keyword>
<keyword evidence="2 5" id="KW-0689">Ribosomal protein</keyword>
<evidence type="ECO:0000256" key="6">
    <source>
        <dbReference type="RuleBase" id="RU000667"/>
    </source>
</evidence>
<evidence type="ECO:0000256" key="2">
    <source>
        <dbReference type="ARBA" id="ARBA00022980"/>
    </source>
</evidence>
<proteinExistence type="inferred from homology"/>
<dbReference type="PRINTS" id="PR00976">
    <property type="entry name" value="RIBOSOMALS21"/>
</dbReference>
<dbReference type="NCBIfam" id="TIGR00030">
    <property type="entry name" value="S21p"/>
    <property type="match status" value="1"/>
</dbReference>
<gene>
    <name evidence="5" type="primary">rpsU</name>
    <name evidence="8" type="ORF">J8C06_07700</name>
</gene>
<evidence type="ECO:0000256" key="4">
    <source>
        <dbReference type="ARBA" id="ARBA00035135"/>
    </source>
</evidence>
<evidence type="ECO:0000313" key="9">
    <source>
        <dbReference type="Proteomes" id="UP000676506"/>
    </source>
</evidence>
<dbReference type="EMBL" id="CP072648">
    <property type="protein sequence ID" value="QUW02243.1"/>
    <property type="molecule type" value="Genomic_DNA"/>
</dbReference>
<accession>A0ABX8B5K3</accession>
<dbReference type="GO" id="GO:0005840">
    <property type="term" value="C:ribosome"/>
    <property type="evidence" value="ECO:0007669"/>
    <property type="project" value="UniProtKB-KW"/>
</dbReference>
<dbReference type="HAMAP" id="MF_00358">
    <property type="entry name" value="Ribosomal_bS21"/>
    <property type="match status" value="1"/>
</dbReference>
<dbReference type="PANTHER" id="PTHR21109">
    <property type="entry name" value="MITOCHONDRIAL 28S RIBOSOMAL PROTEIN S21"/>
    <property type="match status" value="1"/>
</dbReference>
<evidence type="ECO:0000256" key="1">
    <source>
        <dbReference type="ARBA" id="ARBA00006640"/>
    </source>
</evidence>
<comment type="similarity">
    <text evidence="1 5 6">Belongs to the bacterial ribosomal protein bS21 family.</text>
</comment>
<dbReference type="PROSITE" id="PS01181">
    <property type="entry name" value="RIBOSOMAL_S21"/>
    <property type="match status" value="1"/>
</dbReference>
<dbReference type="RefSeq" id="WP_211428133.1">
    <property type="nucleotide sequence ID" value="NZ_CP072648.1"/>
</dbReference>
<organism evidence="8 9">
    <name type="scientific">Chloracidobacterium validum</name>
    <dbReference type="NCBI Taxonomy" id="2821543"/>
    <lineage>
        <taxon>Bacteria</taxon>
        <taxon>Pseudomonadati</taxon>
        <taxon>Acidobacteriota</taxon>
        <taxon>Terriglobia</taxon>
        <taxon>Terriglobales</taxon>
        <taxon>Acidobacteriaceae</taxon>
        <taxon>Chloracidobacterium</taxon>
    </lineage>
</organism>
<name>A0ABX8B5K3_9BACT</name>
<sequence length="66" mass="7922">MAVVEVAPNESIDSALRRFKRMVQREGIIADVKRHRFFVPPGEKRRLKSELARKRQRSSMRKRRME</sequence>
<feature type="compositionally biased region" description="Basic and acidic residues" evidence="7">
    <location>
        <begin position="44"/>
        <end position="53"/>
    </location>
</feature>
<dbReference type="Proteomes" id="UP000676506">
    <property type="component" value="Chromosome 1"/>
</dbReference>
<dbReference type="Gene3D" id="1.20.5.1150">
    <property type="entry name" value="Ribosomal protein S8"/>
    <property type="match status" value="1"/>
</dbReference>
<protein>
    <recommendedName>
        <fullName evidence="4 5">Small ribosomal subunit protein bS21</fullName>
    </recommendedName>
</protein>
<reference evidence="8 9" key="1">
    <citation type="submission" date="2021-03" db="EMBL/GenBank/DDBJ databases">
        <title>Genomic and phenotypic characterization of Chloracidobacterium isolates provides evidence for multiple species.</title>
        <authorList>
            <person name="Saini M.K."/>
            <person name="Costas A.M.G."/>
            <person name="Tank M."/>
            <person name="Bryant D.A."/>
        </authorList>
    </citation>
    <scope>NUCLEOTIDE SEQUENCE [LARGE SCALE GENOMIC DNA]</scope>
    <source>
        <strain evidence="8 9">BV2-C</strain>
    </source>
</reference>
<dbReference type="InterPro" id="IPR001911">
    <property type="entry name" value="Ribosomal_bS21"/>
</dbReference>
<evidence type="ECO:0000256" key="7">
    <source>
        <dbReference type="SAM" id="MobiDB-lite"/>
    </source>
</evidence>
<feature type="compositionally biased region" description="Basic residues" evidence="7">
    <location>
        <begin position="54"/>
        <end position="66"/>
    </location>
</feature>
<evidence type="ECO:0000256" key="5">
    <source>
        <dbReference type="HAMAP-Rule" id="MF_00358"/>
    </source>
</evidence>
<dbReference type="Pfam" id="PF01165">
    <property type="entry name" value="Ribosomal_S21"/>
    <property type="match status" value="1"/>
</dbReference>
<feature type="region of interest" description="Disordered" evidence="7">
    <location>
        <begin position="44"/>
        <end position="66"/>
    </location>
</feature>
<dbReference type="InterPro" id="IPR038380">
    <property type="entry name" value="Ribosomal_bS21_sf"/>
</dbReference>
<evidence type="ECO:0000313" key="8">
    <source>
        <dbReference type="EMBL" id="QUW02243.1"/>
    </source>
</evidence>
<keyword evidence="9" id="KW-1185">Reference proteome</keyword>
<dbReference type="InterPro" id="IPR018278">
    <property type="entry name" value="Ribosomal_bS21_CS"/>
</dbReference>